<evidence type="ECO:0000256" key="3">
    <source>
        <dbReference type="ARBA" id="ARBA00022884"/>
    </source>
</evidence>
<keyword evidence="4" id="KW-0539">Nucleus</keyword>
<evidence type="ECO:0000256" key="5">
    <source>
        <dbReference type="SAM" id="MobiDB-lite"/>
    </source>
</evidence>
<dbReference type="InterPro" id="IPR051945">
    <property type="entry name" value="RRM_MRD1_RNA_proc_ribogen"/>
</dbReference>
<dbReference type="Proteomes" id="UP000001514">
    <property type="component" value="Unassembled WGS sequence"/>
</dbReference>
<keyword evidence="7" id="KW-1185">Reference proteome</keyword>
<proteinExistence type="predicted"/>
<dbReference type="GO" id="GO:0005737">
    <property type="term" value="C:cytoplasm"/>
    <property type="evidence" value="ECO:0000318"/>
    <property type="project" value="GO_Central"/>
</dbReference>
<gene>
    <name evidence="6" type="ORF">SELMODRAFT_419050</name>
</gene>
<organism evidence="7">
    <name type="scientific">Selaginella moellendorffii</name>
    <name type="common">Spikemoss</name>
    <dbReference type="NCBI Taxonomy" id="88036"/>
    <lineage>
        <taxon>Eukaryota</taxon>
        <taxon>Viridiplantae</taxon>
        <taxon>Streptophyta</taxon>
        <taxon>Embryophyta</taxon>
        <taxon>Tracheophyta</taxon>
        <taxon>Lycopodiopsida</taxon>
        <taxon>Selaginellales</taxon>
        <taxon>Selaginellaceae</taxon>
        <taxon>Selaginella</taxon>
    </lineage>
</organism>
<name>D8S7N7_SELML</name>
<evidence type="ECO:0000256" key="4">
    <source>
        <dbReference type="ARBA" id="ARBA00023242"/>
    </source>
</evidence>
<feature type="compositionally biased region" description="Basic and acidic residues" evidence="5">
    <location>
        <begin position="33"/>
        <end position="42"/>
    </location>
</feature>
<evidence type="ECO:0000313" key="7">
    <source>
        <dbReference type="Proteomes" id="UP000001514"/>
    </source>
</evidence>
<dbReference type="GO" id="GO:0003729">
    <property type="term" value="F:mRNA binding"/>
    <property type="evidence" value="ECO:0000318"/>
    <property type="project" value="GO_Central"/>
</dbReference>
<evidence type="ECO:0000256" key="1">
    <source>
        <dbReference type="ARBA" id="ARBA00004123"/>
    </source>
</evidence>
<feature type="region of interest" description="Disordered" evidence="5">
    <location>
        <begin position="18"/>
        <end position="56"/>
    </location>
</feature>
<dbReference type="Gramene" id="EFJ19783">
    <property type="protein sequence ID" value="EFJ19783"/>
    <property type="gene ID" value="SELMODRAFT_419050"/>
</dbReference>
<dbReference type="HOGENOM" id="CLU_1024506_0_0_1"/>
<dbReference type="AlphaFoldDB" id="D8S7N7"/>
<dbReference type="PANTHER" id="PTHR48039">
    <property type="entry name" value="RNA-BINDING MOTIF PROTEIN 14B"/>
    <property type="match status" value="1"/>
</dbReference>
<accession>D8S7N7</accession>
<feature type="region of interest" description="Disordered" evidence="5">
    <location>
        <begin position="233"/>
        <end position="272"/>
    </location>
</feature>
<evidence type="ECO:0000256" key="2">
    <source>
        <dbReference type="ARBA" id="ARBA00022737"/>
    </source>
</evidence>
<dbReference type="InParanoid" id="D8S7N7"/>
<evidence type="ECO:0000313" key="6">
    <source>
        <dbReference type="EMBL" id="EFJ19783.1"/>
    </source>
</evidence>
<keyword evidence="3" id="KW-0694">RNA-binding</keyword>
<dbReference type="STRING" id="88036.D8S7N7"/>
<evidence type="ECO:0008006" key="8">
    <source>
        <dbReference type="Google" id="ProtNLM"/>
    </source>
</evidence>
<dbReference type="SUPFAM" id="SSF54928">
    <property type="entry name" value="RNA-binding domain, RBD"/>
    <property type="match status" value="1"/>
</dbReference>
<comment type="subcellular location">
    <subcellularLocation>
        <location evidence="1">Nucleus</location>
    </subcellularLocation>
</comment>
<dbReference type="EMBL" id="GL377605">
    <property type="protein sequence ID" value="EFJ19783.1"/>
    <property type="molecule type" value="Genomic_DNA"/>
</dbReference>
<dbReference type="GO" id="GO:1990904">
    <property type="term" value="C:ribonucleoprotein complex"/>
    <property type="evidence" value="ECO:0000318"/>
    <property type="project" value="GO_Central"/>
</dbReference>
<reference evidence="6 7" key="1">
    <citation type="journal article" date="2011" name="Science">
        <title>The Selaginella genome identifies genetic changes associated with the evolution of vascular plants.</title>
        <authorList>
            <person name="Banks J.A."/>
            <person name="Nishiyama T."/>
            <person name="Hasebe M."/>
            <person name="Bowman J.L."/>
            <person name="Gribskov M."/>
            <person name="dePamphilis C."/>
            <person name="Albert V.A."/>
            <person name="Aono N."/>
            <person name="Aoyama T."/>
            <person name="Ambrose B.A."/>
            <person name="Ashton N.W."/>
            <person name="Axtell M.J."/>
            <person name="Barker E."/>
            <person name="Barker M.S."/>
            <person name="Bennetzen J.L."/>
            <person name="Bonawitz N.D."/>
            <person name="Chapple C."/>
            <person name="Cheng C."/>
            <person name="Correa L.G."/>
            <person name="Dacre M."/>
            <person name="DeBarry J."/>
            <person name="Dreyer I."/>
            <person name="Elias M."/>
            <person name="Engstrom E.M."/>
            <person name="Estelle M."/>
            <person name="Feng L."/>
            <person name="Finet C."/>
            <person name="Floyd S.K."/>
            <person name="Frommer W.B."/>
            <person name="Fujita T."/>
            <person name="Gramzow L."/>
            <person name="Gutensohn M."/>
            <person name="Harholt J."/>
            <person name="Hattori M."/>
            <person name="Heyl A."/>
            <person name="Hirai T."/>
            <person name="Hiwatashi Y."/>
            <person name="Ishikawa M."/>
            <person name="Iwata M."/>
            <person name="Karol K.G."/>
            <person name="Koehler B."/>
            <person name="Kolukisaoglu U."/>
            <person name="Kubo M."/>
            <person name="Kurata T."/>
            <person name="Lalonde S."/>
            <person name="Li K."/>
            <person name="Li Y."/>
            <person name="Litt A."/>
            <person name="Lyons E."/>
            <person name="Manning G."/>
            <person name="Maruyama T."/>
            <person name="Michael T.P."/>
            <person name="Mikami K."/>
            <person name="Miyazaki S."/>
            <person name="Morinaga S."/>
            <person name="Murata T."/>
            <person name="Mueller-Roeber B."/>
            <person name="Nelson D.R."/>
            <person name="Obara M."/>
            <person name="Oguri Y."/>
            <person name="Olmstead R.G."/>
            <person name="Onodera N."/>
            <person name="Petersen B.L."/>
            <person name="Pils B."/>
            <person name="Prigge M."/>
            <person name="Rensing S.A."/>
            <person name="Riano-Pachon D.M."/>
            <person name="Roberts A.W."/>
            <person name="Sato Y."/>
            <person name="Scheller H.V."/>
            <person name="Schulz B."/>
            <person name="Schulz C."/>
            <person name="Shakirov E.V."/>
            <person name="Shibagaki N."/>
            <person name="Shinohara N."/>
            <person name="Shippen D.E."/>
            <person name="Soerensen I."/>
            <person name="Sotooka R."/>
            <person name="Sugimoto N."/>
            <person name="Sugita M."/>
            <person name="Sumikawa N."/>
            <person name="Tanurdzic M."/>
            <person name="Theissen G."/>
            <person name="Ulvskov P."/>
            <person name="Wakazuki S."/>
            <person name="Weng J.K."/>
            <person name="Willats W.W."/>
            <person name="Wipf D."/>
            <person name="Wolf P.G."/>
            <person name="Yang L."/>
            <person name="Zimmer A.D."/>
            <person name="Zhu Q."/>
            <person name="Mitros T."/>
            <person name="Hellsten U."/>
            <person name="Loque D."/>
            <person name="Otillar R."/>
            <person name="Salamov A."/>
            <person name="Schmutz J."/>
            <person name="Shapiro H."/>
            <person name="Lindquist E."/>
            <person name="Lucas S."/>
            <person name="Rokhsar D."/>
            <person name="Grigoriev I.V."/>
        </authorList>
    </citation>
    <scope>NUCLEOTIDE SEQUENCE [LARGE SCALE GENOMIC DNA]</scope>
</reference>
<keyword evidence="2" id="KW-0677">Repeat</keyword>
<dbReference type="InterPro" id="IPR035979">
    <property type="entry name" value="RBD_domain_sf"/>
</dbReference>
<protein>
    <recommendedName>
        <fullName evidence="8">RRM domain-containing protein</fullName>
    </recommendedName>
</protein>
<dbReference type="PANTHER" id="PTHR48039:SF5">
    <property type="entry name" value="RNA-BINDING PROTEIN 28"/>
    <property type="match status" value="1"/>
</dbReference>
<sequence length="272" mass="30594">MNIVTEYSLALPFCQAEKPKQGTAKSHVKAKKERISQVKETAESSQNAASEKQRPARTVVIGNSETAEARSSELSKVSRKISRKHISTRLSRDGCKLPAAAIVFTSVTATRQAVATYHLQKLGNEVFWARQLGGEIDNCLKQLFGSKLKKWRLIIRNLPFKVTDAMLKEKFSAAGFVWETTPRNPDGRKKSSLLQATQVNRMELVLAMEESFFSQIRQEEEWQACRVLAIHGSNKKDESSPHTPERIRSVPSTSEGKEKERDRVPNALQTRS</sequence>
<feature type="compositionally biased region" description="Basic and acidic residues" evidence="5">
    <location>
        <begin position="255"/>
        <end position="264"/>
    </location>
</feature>
<dbReference type="eggNOG" id="KOG0127">
    <property type="taxonomic scope" value="Eukaryota"/>
</dbReference>
<feature type="compositionally biased region" description="Basic and acidic residues" evidence="5">
    <location>
        <begin position="234"/>
        <end position="248"/>
    </location>
</feature>
<dbReference type="GO" id="GO:0005634">
    <property type="term" value="C:nucleus"/>
    <property type="evidence" value="ECO:0000318"/>
    <property type="project" value="GO_Central"/>
</dbReference>
<dbReference type="KEGG" id="smo:SELMODRAFT_419050"/>